<accession>A0AC11DMZ6</accession>
<reference evidence="1" key="2">
    <citation type="submission" date="2025-08" db="UniProtKB">
        <authorList>
            <consortium name="Ensembl"/>
        </authorList>
    </citation>
    <scope>IDENTIFICATION</scope>
</reference>
<reference evidence="1" key="3">
    <citation type="submission" date="2025-09" db="UniProtKB">
        <authorList>
            <consortium name="Ensembl"/>
        </authorList>
    </citation>
    <scope>IDENTIFICATION</scope>
</reference>
<evidence type="ECO:0000313" key="1">
    <source>
        <dbReference type="Ensembl" id="ENSOARP00020047972.1"/>
    </source>
</evidence>
<protein>
    <submittedName>
        <fullName evidence="1">Unc-51 like kinase 3</fullName>
    </submittedName>
</protein>
<proteinExistence type="predicted"/>
<organism evidence="1">
    <name type="scientific">Ovis aries</name>
    <name type="common">Sheep</name>
    <dbReference type="NCBI Taxonomy" id="9940"/>
    <lineage>
        <taxon>Eukaryota</taxon>
        <taxon>Metazoa</taxon>
        <taxon>Chordata</taxon>
        <taxon>Craniata</taxon>
        <taxon>Vertebrata</taxon>
        <taxon>Euteleostomi</taxon>
        <taxon>Mammalia</taxon>
        <taxon>Eutheria</taxon>
        <taxon>Laurasiatheria</taxon>
        <taxon>Artiodactyla</taxon>
        <taxon>Ruminantia</taxon>
        <taxon>Pecora</taxon>
        <taxon>Bovidae</taxon>
        <taxon>Caprinae</taxon>
        <taxon>Ovis</taxon>
    </lineage>
</organism>
<dbReference type="Ensembl" id="ENSOART00020069256.1">
    <property type="protein sequence ID" value="ENSOARP00020047972.1"/>
    <property type="gene ID" value="ENSOARG00020023625.2"/>
</dbReference>
<name>A0AC11DMZ6_SHEEP</name>
<reference evidence="1" key="1">
    <citation type="submission" date="2020-11" db="EMBL/GenBank/DDBJ databases">
        <authorList>
            <person name="Davenport K.M."/>
            <person name="Bickhart D.M."/>
            <person name="Smith T.P.L."/>
            <person name="Murdoch B.M."/>
            <person name="Rosen B.D."/>
        </authorList>
    </citation>
    <scope>NUCLEOTIDE SEQUENCE [LARGE SCALE GENOMIC DNA]</scope>
    <source>
        <strain evidence="1">OAR_USU_Benz2616</strain>
    </source>
</reference>
<gene>
    <name evidence="1" type="primary">ULK3</name>
</gene>
<sequence>APGQWHVCHGVQGLRQGFCLRRWLGSSCSTSALQFLHERNISHLDLKPQNILLSSLEKPHLKLADFGFAQHMSPRDEKHVLRGSPLYMAPEMVCQRQYDARVDLWSVGVILYGESSVPCPPLSEQPQSEHHWATPEGF</sequence>